<feature type="transmembrane region" description="Helical" evidence="2">
    <location>
        <begin position="106"/>
        <end position="127"/>
    </location>
</feature>
<protein>
    <submittedName>
        <fullName evidence="3">Uncharacterized protein</fullName>
    </submittedName>
</protein>
<feature type="compositionally biased region" description="Basic residues" evidence="1">
    <location>
        <begin position="1"/>
        <end position="10"/>
    </location>
</feature>
<keyword evidence="2" id="KW-0812">Transmembrane</keyword>
<keyword evidence="2" id="KW-1133">Transmembrane helix</keyword>
<reference evidence="3 4" key="1">
    <citation type="journal article" date="2013" name="Plant Cell">
        <title>The transition from a phytopathogenic smut ancestor to an anamorphic biocontrol agent deciphered by comparative whole-genome analysis.</title>
        <authorList>
            <person name="Lefebvre F."/>
            <person name="Joly D.L."/>
            <person name="Labbe C."/>
            <person name="Teichmann B."/>
            <person name="Linning R."/>
            <person name="Belzile F."/>
            <person name="Bakkeren G."/>
            <person name="Belanger R.R."/>
        </authorList>
    </citation>
    <scope>NUCLEOTIDE SEQUENCE [LARGE SCALE GENOMIC DNA]</scope>
    <source>
        <strain evidence="3 4">PF-1</strain>
    </source>
</reference>
<dbReference type="OrthoDB" id="3357787at2759"/>
<dbReference type="GeneID" id="19320229"/>
<dbReference type="EMBL" id="KE361646">
    <property type="protein sequence ID" value="EPQ26214.1"/>
    <property type="molecule type" value="Genomic_DNA"/>
</dbReference>
<evidence type="ECO:0000313" key="4">
    <source>
        <dbReference type="Proteomes" id="UP000053664"/>
    </source>
</evidence>
<keyword evidence="2" id="KW-0472">Membrane</keyword>
<evidence type="ECO:0000313" key="3">
    <source>
        <dbReference type="EMBL" id="EPQ26214.1"/>
    </source>
</evidence>
<dbReference type="eggNOG" id="ENOG502RD8U">
    <property type="taxonomic scope" value="Eukaryota"/>
</dbReference>
<evidence type="ECO:0000256" key="2">
    <source>
        <dbReference type="SAM" id="Phobius"/>
    </source>
</evidence>
<feature type="region of interest" description="Disordered" evidence="1">
    <location>
        <begin position="1"/>
        <end position="23"/>
    </location>
</feature>
<gene>
    <name evidence="3" type="ORF">PFL1_06149</name>
</gene>
<sequence length="275" mass="30823">MSSQPHRRPQGQHDDLLSQYDDLDTPLDTQDQERLIAQLKQQNDGSNYGLRALLAVLIALLEFLYLTPLPSYIRGDHPENHLTLYHHPVHVEGTIDHLTYLPALPIYLFFFLVHGSLLYMAAIELLSTMGHANLLARYRLPLARSTANAVPFPYQPHPFGTAPAWLVPTLRDIKWSTSPQTKLNQRADDQPAATAVAKSVASSLSDPKLLYLWFLFIASWPMPMLIFGAGNFANAAWWSLSSAVLGIYLAAETWIAKTNRDILGLDALKYNHKSA</sequence>
<accession>A0A061H218</accession>
<feature type="transmembrane region" description="Helical" evidence="2">
    <location>
        <begin position="48"/>
        <end position="66"/>
    </location>
</feature>
<organism evidence="3 4">
    <name type="scientific">Pseudozyma flocculosa PF-1</name>
    <dbReference type="NCBI Taxonomy" id="1277687"/>
    <lineage>
        <taxon>Eukaryota</taxon>
        <taxon>Fungi</taxon>
        <taxon>Dikarya</taxon>
        <taxon>Basidiomycota</taxon>
        <taxon>Ustilaginomycotina</taxon>
        <taxon>Ustilaginomycetes</taxon>
        <taxon>Ustilaginales</taxon>
        <taxon>Ustilaginaceae</taxon>
        <taxon>Pseudozyma</taxon>
    </lineage>
</organism>
<proteinExistence type="predicted"/>
<dbReference type="Proteomes" id="UP000053664">
    <property type="component" value="Unassembled WGS sequence"/>
</dbReference>
<feature type="transmembrane region" description="Helical" evidence="2">
    <location>
        <begin position="235"/>
        <end position="255"/>
    </location>
</feature>
<dbReference type="AlphaFoldDB" id="A0A061H218"/>
<dbReference type="HOGENOM" id="CLU_1027204_0_0_1"/>
<feature type="transmembrane region" description="Helical" evidence="2">
    <location>
        <begin position="209"/>
        <end position="229"/>
    </location>
</feature>
<dbReference type="RefSeq" id="XP_007881880.1">
    <property type="nucleotide sequence ID" value="XM_007883689.1"/>
</dbReference>
<name>A0A061H218_9BASI</name>
<evidence type="ECO:0000256" key="1">
    <source>
        <dbReference type="SAM" id="MobiDB-lite"/>
    </source>
</evidence>
<dbReference type="KEGG" id="pfp:PFL1_06149"/>